<dbReference type="Proteomes" id="UP000308836">
    <property type="component" value="Unassembled WGS sequence"/>
</dbReference>
<reference evidence="1" key="1">
    <citation type="submission" date="2019-04" db="EMBL/GenBank/DDBJ databases">
        <title>Microbes associate with the intestines of laboratory mice.</title>
        <authorList>
            <person name="Navarre W."/>
            <person name="Wong E."/>
            <person name="Huang K."/>
            <person name="Tropini C."/>
            <person name="Ng K."/>
            <person name="Yu B."/>
        </authorList>
    </citation>
    <scope>NUCLEOTIDE SEQUENCE</scope>
    <source>
        <strain evidence="1">NM09_H32</strain>
    </source>
</reference>
<evidence type="ECO:0000313" key="2">
    <source>
        <dbReference type="Proteomes" id="UP000308836"/>
    </source>
</evidence>
<comment type="caution">
    <text evidence="1">The sequence shown here is derived from an EMBL/GenBank/DDBJ whole genome shotgun (WGS) entry which is preliminary data.</text>
</comment>
<proteinExistence type="predicted"/>
<keyword evidence="1" id="KW-0378">Hydrolase</keyword>
<dbReference type="EMBL" id="SRYG01000013">
    <property type="protein sequence ID" value="TGY65735.1"/>
    <property type="molecule type" value="Genomic_DNA"/>
</dbReference>
<evidence type="ECO:0000313" key="1">
    <source>
        <dbReference type="EMBL" id="TGY65735.1"/>
    </source>
</evidence>
<sequence>MCKAYKAVLYDLDGTIVNTLDMNMIPLMRVLEEETGRPWTWEQVLPYAPWPGLKVMESLHFPDPEAVYARWVQAVNEYENGATLFDGWMTVFERFQQAGIRQAVVSAKTRSQYALDVAAHGVDAFMETAVLADDTTKHKPDPAPIRLALEKLGLRPDEVLYIGDAPSDYEAANNAGVDFGWAKWGATMPLELPDFVEVFECPLDLLRLIP</sequence>
<accession>A0AC61R815</accession>
<gene>
    <name evidence="1" type="ORF">E5336_07070</name>
</gene>
<protein>
    <submittedName>
        <fullName evidence="1">HAD family hydrolase</fullName>
    </submittedName>
</protein>
<organism evidence="1 2">
    <name type="scientific">Dubosiella muris</name>
    <dbReference type="NCBI Taxonomy" id="3038133"/>
    <lineage>
        <taxon>Bacteria</taxon>
        <taxon>Bacillati</taxon>
        <taxon>Bacillota</taxon>
        <taxon>Erysipelotrichia</taxon>
        <taxon>Erysipelotrichales</taxon>
        <taxon>Erysipelotrichaceae</taxon>
        <taxon>Dubosiella</taxon>
    </lineage>
</organism>
<name>A0AC61R815_9FIRM</name>
<keyword evidence="2" id="KW-1185">Reference proteome</keyword>